<keyword evidence="20" id="KW-1185">Reference proteome</keyword>
<dbReference type="InterPro" id="IPR005829">
    <property type="entry name" value="Sugar_transporter_CS"/>
</dbReference>
<sequence>MVTGNGNWNCLVFPSPVFHSPQVTRTLVFTVFTAVLGSFQFGYDIGVINAPQQVIITHYRHVLGVPLDDRKAINSYAINGTEELPASPFLGVPTPTPWAEEEPVASASLITMFWSLSVSSFPVGGMIASFFGGLLGDQLGRIKAMLVANILSLAGALLMGFSKLGPSHILIISGRGISGLYCGLISGLVPMYIGEIAPTTLRGAIGALHQLAIVTGILISQIVGLDFILGNHELWHILLGLSAVPAVFQSLLLFFCPESPRYLYIKLDEEAKAKKSLKRLRGSDDVTNDITEMRKEREEASSEKRVSIVQLFTNSSYRQPILVALMLHMAQQFSGINGIFYYSTSIFQTAGISQPIYATIGVGAVNTVFTALSVFLVEKAGRRSLFLIGMSGMFVCAIFMSVGLVLLNKLAWMSYVSMIAIFLFVSFFEIGPGPIPWFMVAEFFSQGPRPAALAMAAFSNWTCNFIIALCFQYIADFCGPYVFFLFAGVVLAFTLFTFFKVPETKGKSFEEIAAEFRKKSASTKAPKAAVEMEFLGATETV</sequence>
<evidence type="ECO:0000256" key="2">
    <source>
        <dbReference type="ARBA" id="ARBA00000618"/>
    </source>
</evidence>
<evidence type="ECO:0000256" key="12">
    <source>
        <dbReference type="ARBA" id="ARBA00023136"/>
    </source>
</evidence>
<dbReference type="PANTHER" id="PTHR23503:SF27">
    <property type="entry name" value="SOLUTE CARRIER FAMILY 2, FACILITATED GLUCOSE TRANSPORTER MEMBER 2"/>
    <property type="match status" value="1"/>
</dbReference>
<name>A0A2Y9NFM9_DELLE</name>
<keyword evidence="13" id="KW-0325">Glycoprotein</keyword>
<dbReference type="CTD" id="6514"/>
<dbReference type="CDD" id="cd17431">
    <property type="entry name" value="MFS_GLUT_Class1"/>
    <property type="match status" value="1"/>
</dbReference>
<dbReference type="Proteomes" id="UP000248483">
    <property type="component" value="Unplaced"/>
</dbReference>
<feature type="transmembrane region" description="Helical" evidence="18">
    <location>
        <begin position="356"/>
        <end position="377"/>
    </location>
</feature>
<feature type="transmembrane region" description="Helical" evidence="18">
    <location>
        <begin position="142"/>
        <end position="162"/>
    </location>
</feature>
<dbReference type="InterPro" id="IPR003663">
    <property type="entry name" value="Sugar/inositol_transpt"/>
</dbReference>
<feature type="transmembrane region" description="Helical" evidence="18">
    <location>
        <begin position="168"/>
        <end position="193"/>
    </location>
</feature>
<dbReference type="InterPro" id="IPR020846">
    <property type="entry name" value="MFS_dom"/>
</dbReference>
<evidence type="ECO:0000256" key="9">
    <source>
        <dbReference type="ARBA" id="ARBA00022597"/>
    </source>
</evidence>
<evidence type="ECO:0000256" key="7">
    <source>
        <dbReference type="ARBA" id="ARBA00022448"/>
    </source>
</evidence>
<evidence type="ECO:0000313" key="20">
    <source>
        <dbReference type="Proteomes" id="UP000248483"/>
    </source>
</evidence>
<dbReference type="STRING" id="9749.A0A2Y9NFM9"/>
<reference evidence="21" key="1">
    <citation type="submission" date="2025-08" db="UniProtKB">
        <authorList>
            <consortium name="RefSeq"/>
        </authorList>
    </citation>
    <scope>IDENTIFICATION</scope>
    <source>
        <tissue evidence="21">Blood</tissue>
    </source>
</reference>
<evidence type="ECO:0000256" key="10">
    <source>
        <dbReference type="ARBA" id="ARBA00022692"/>
    </source>
</evidence>
<comment type="function">
    <text evidence="16">Facilitative hexose transporter that mediates the transport of glucose, fructose and galactose. Likely mediates the bidirectional transfer of glucose across the plasma membrane of hepatocytes and is responsible for uptake of glucose by the beta cells; may comprise part of the glucose-sensing mechanism of the beta cell. May also participate with the Na(+)/glucose cotransporter in the transcellular transport of glucose in the small intestine and kidney. Also able to mediate the transport of dehydroascorbate.</text>
</comment>
<dbReference type="GeneID" id="111174077"/>
<dbReference type="NCBIfam" id="TIGR00879">
    <property type="entry name" value="SP"/>
    <property type="match status" value="1"/>
</dbReference>
<evidence type="ECO:0000256" key="13">
    <source>
        <dbReference type="ARBA" id="ARBA00023180"/>
    </source>
</evidence>
<feature type="transmembrane region" description="Helical" evidence="18">
    <location>
        <begin position="321"/>
        <end position="344"/>
    </location>
</feature>
<feature type="transmembrane region" description="Helical" evidence="18">
    <location>
        <begin position="205"/>
        <end position="228"/>
    </location>
</feature>
<evidence type="ECO:0000256" key="15">
    <source>
        <dbReference type="ARBA" id="ARBA00034046"/>
    </source>
</evidence>
<keyword evidence="10 18" id="KW-0812">Transmembrane</keyword>
<evidence type="ECO:0000256" key="11">
    <source>
        <dbReference type="ARBA" id="ARBA00022989"/>
    </source>
</evidence>
<feature type="transmembrane region" description="Helical" evidence="18">
    <location>
        <begin position="451"/>
        <end position="475"/>
    </location>
</feature>
<keyword evidence="9 21" id="KW-0762">Sugar transport</keyword>
<comment type="catalytic activity">
    <reaction evidence="2">
        <text>D-glucose(out) = D-glucose(in)</text>
        <dbReference type="Rhea" id="RHEA:60376"/>
        <dbReference type="ChEBI" id="CHEBI:4167"/>
    </reaction>
</comment>
<feature type="domain" description="Major facilitator superfamily (MFS) profile" evidence="19">
    <location>
        <begin position="30"/>
        <end position="505"/>
    </location>
</feature>
<feature type="transmembrane region" description="Helical" evidence="18">
    <location>
        <begin position="112"/>
        <end position="135"/>
    </location>
</feature>
<dbReference type="InterPro" id="IPR002440">
    <property type="entry name" value="Glc_transpt_2"/>
</dbReference>
<dbReference type="GO" id="GO:0055056">
    <property type="term" value="F:D-glucose transmembrane transporter activity"/>
    <property type="evidence" value="ECO:0007669"/>
    <property type="project" value="InterPro"/>
</dbReference>
<comment type="catalytic activity">
    <reaction evidence="3">
        <text>L-dehydroascorbate(out) = L-dehydroascorbate(in)</text>
        <dbReference type="Rhea" id="RHEA:60380"/>
        <dbReference type="ChEBI" id="CHEBI:58539"/>
    </reaction>
</comment>
<dbReference type="FunFam" id="1.20.1250.20:FF:000029">
    <property type="entry name" value="solute carrier family 2, facilitated glucose transporter member 4"/>
    <property type="match status" value="1"/>
</dbReference>
<dbReference type="SUPFAM" id="SSF103473">
    <property type="entry name" value="MFS general substrate transporter"/>
    <property type="match status" value="1"/>
</dbReference>
<keyword evidence="12 18" id="KW-0472">Membrane</keyword>
<dbReference type="GO" id="GO:0070837">
    <property type="term" value="P:dehydroascorbic acid transport"/>
    <property type="evidence" value="ECO:0007669"/>
    <property type="project" value="TreeGrafter"/>
</dbReference>
<gene>
    <name evidence="21" type="primary">SLC2A2</name>
</gene>
<dbReference type="InParanoid" id="A0A2Y9NFM9"/>
<evidence type="ECO:0000256" key="6">
    <source>
        <dbReference type="ARBA" id="ARBA00015977"/>
    </source>
</evidence>
<keyword evidence="8" id="KW-1003">Cell membrane</keyword>
<dbReference type="PRINTS" id="PR00171">
    <property type="entry name" value="SUGRTRNSPORT"/>
</dbReference>
<keyword evidence="7 17" id="KW-0813">Transport</keyword>
<dbReference type="FunCoup" id="A0A2Y9NFM9">
    <property type="interactions" value="319"/>
</dbReference>
<dbReference type="PROSITE" id="PS50850">
    <property type="entry name" value="MFS"/>
    <property type="match status" value="1"/>
</dbReference>
<evidence type="ECO:0000256" key="4">
    <source>
        <dbReference type="ARBA" id="ARBA00004651"/>
    </source>
</evidence>
<proteinExistence type="inferred from homology"/>
<dbReference type="InterPro" id="IPR005828">
    <property type="entry name" value="MFS_sugar_transport-like"/>
</dbReference>
<evidence type="ECO:0000256" key="18">
    <source>
        <dbReference type="SAM" id="Phobius"/>
    </source>
</evidence>
<comment type="subcellular location">
    <subcellularLocation>
        <location evidence="4">Cell membrane</location>
        <topology evidence="4">Multi-pass membrane protein</topology>
    </subcellularLocation>
</comment>
<dbReference type="AlphaFoldDB" id="A0A2Y9NFM9"/>
<evidence type="ECO:0000259" key="19">
    <source>
        <dbReference type="PROSITE" id="PS50850"/>
    </source>
</evidence>
<accession>A0A2Y9NFM9</accession>
<feature type="transmembrane region" description="Helical" evidence="18">
    <location>
        <begin position="384"/>
        <end position="406"/>
    </location>
</feature>
<evidence type="ECO:0000256" key="17">
    <source>
        <dbReference type="RuleBase" id="RU003346"/>
    </source>
</evidence>
<dbReference type="Pfam" id="PF00083">
    <property type="entry name" value="Sugar_tr"/>
    <property type="match status" value="1"/>
</dbReference>
<comment type="similarity">
    <text evidence="5">Belongs to the major facilitator superfamily. Sugar transporter (TC 2.A.1.1) family. Glucose transporter subfamily.</text>
</comment>
<dbReference type="PRINTS" id="PR01191">
    <property type="entry name" value="GLUCTRSPORT2"/>
</dbReference>
<feature type="transmembrane region" description="Helical" evidence="18">
    <location>
        <begin position="234"/>
        <end position="256"/>
    </location>
</feature>
<dbReference type="GO" id="GO:0005903">
    <property type="term" value="C:brush border"/>
    <property type="evidence" value="ECO:0007669"/>
    <property type="project" value="TreeGrafter"/>
</dbReference>
<keyword evidence="11 18" id="KW-1133">Transmembrane helix</keyword>
<comment type="catalytic activity">
    <reaction evidence="1">
        <text>D-fructose(out) = D-fructose(in)</text>
        <dbReference type="Rhea" id="RHEA:60372"/>
        <dbReference type="ChEBI" id="CHEBI:37721"/>
    </reaction>
</comment>
<evidence type="ECO:0000256" key="1">
    <source>
        <dbReference type="ARBA" id="ARBA00000590"/>
    </source>
</evidence>
<dbReference type="PANTHER" id="PTHR23503">
    <property type="entry name" value="SOLUTE CARRIER FAMILY 2"/>
    <property type="match status" value="1"/>
</dbReference>
<evidence type="ECO:0000256" key="8">
    <source>
        <dbReference type="ARBA" id="ARBA00022475"/>
    </source>
</evidence>
<dbReference type="GO" id="GO:0046323">
    <property type="term" value="P:D-glucose import"/>
    <property type="evidence" value="ECO:0007669"/>
    <property type="project" value="TreeGrafter"/>
</dbReference>
<comment type="catalytic activity">
    <reaction evidence="15">
        <text>D-galactose(in) = D-galactose(out)</text>
        <dbReference type="Rhea" id="RHEA:34915"/>
        <dbReference type="ChEBI" id="CHEBI:4139"/>
    </reaction>
</comment>
<dbReference type="PROSITE" id="PS00217">
    <property type="entry name" value="SUGAR_TRANSPORT_2"/>
    <property type="match status" value="1"/>
</dbReference>
<protein>
    <recommendedName>
        <fullName evidence="6">Solute carrier family 2, facilitated glucose transporter member 2</fullName>
    </recommendedName>
    <alternativeName>
        <fullName evidence="14">Glucose transporter type 2, liver</fullName>
    </alternativeName>
</protein>
<feature type="transmembrane region" description="Helical" evidence="18">
    <location>
        <begin position="412"/>
        <end position="430"/>
    </location>
</feature>
<evidence type="ECO:0000256" key="3">
    <source>
        <dbReference type="ARBA" id="ARBA00001787"/>
    </source>
</evidence>
<dbReference type="RefSeq" id="XP_022428078.1">
    <property type="nucleotide sequence ID" value="XM_022572370.1"/>
</dbReference>
<feature type="transmembrane region" description="Helical" evidence="18">
    <location>
        <begin position="481"/>
        <end position="499"/>
    </location>
</feature>
<dbReference type="PROSITE" id="PS00216">
    <property type="entry name" value="SUGAR_TRANSPORT_1"/>
    <property type="match status" value="1"/>
</dbReference>
<evidence type="ECO:0000256" key="14">
    <source>
        <dbReference type="ARBA" id="ARBA00032087"/>
    </source>
</evidence>
<dbReference type="KEGG" id="dle:111174077"/>
<evidence type="ECO:0000313" key="21">
    <source>
        <dbReference type="RefSeq" id="XP_022428078.1"/>
    </source>
</evidence>
<evidence type="ECO:0000256" key="16">
    <source>
        <dbReference type="ARBA" id="ARBA00045575"/>
    </source>
</evidence>
<dbReference type="Gene3D" id="1.20.1250.20">
    <property type="entry name" value="MFS general substrate transporter like domains"/>
    <property type="match status" value="1"/>
</dbReference>
<evidence type="ECO:0000256" key="5">
    <source>
        <dbReference type="ARBA" id="ARBA00007004"/>
    </source>
</evidence>
<dbReference type="GO" id="GO:0005886">
    <property type="term" value="C:plasma membrane"/>
    <property type="evidence" value="ECO:0007669"/>
    <property type="project" value="UniProtKB-SubCell"/>
</dbReference>
<organism evidence="20 21">
    <name type="scientific">Delphinapterus leucas</name>
    <name type="common">Beluga whale</name>
    <dbReference type="NCBI Taxonomy" id="9749"/>
    <lineage>
        <taxon>Eukaryota</taxon>
        <taxon>Metazoa</taxon>
        <taxon>Chordata</taxon>
        <taxon>Craniata</taxon>
        <taxon>Vertebrata</taxon>
        <taxon>Euteleostomi</taxon>
        <taxon>Mammalia</taxon>
        <taxon>Eutheria</taxon>
        <taxon>Laurasiatheria</taxon>
        <taxon>Artiodactyla</taxon>
        <taxon>Whippomorpha</taxon>
        <taxon>Cetacea</taxon>
        <taxon>Odontoceti</taxon>
        <taxon>Monodontidae</taxon>
        <taxon>Delphinapterus</taxon>
    </lineage>
</organism>
<dbReference type="InterPro" id="IPR036259">
    <property type="entry name" value="MFS_trans_sf"/>
</dbReference>
<dbReference type="InterPro" id="IPR045263">
    <property type="entry name" value="GLUT"/>
</dbReference>